<evidence type="ECO:0000256" key="1">
    <source>
        <dbReference type="SAM" id="MobiDB-lite"/>
    </source>
</evidence>
<protein>
    <submittedName>
        <fullName evidence="2">Splicing factor 3B subunit 1</fullName>
    </submittedName>
</protein>
<proteinExistence type="predicted"/>
<evidence type="ECO:0000313" key="3">
    <source>
        <dbReference type="Proteomes" id="UP000324222"/>
    </source>
</evidence>
<gene>
    <name evidence="2" type="primary">SF3B1_0</name>
    <name evidence="2" type="ORF">E2C01_094161</name>
</gene>
<dbReference type="EMBL" id="VSRR010115521">
    <property type="protein sequence ID" value="MPC98779.1"/>
    <property type="molecule type" value="Genomic_DNA"/>
</dbReference>
<evidence type="ECO:0000313" key="2">
    <source>
        <dbReference type="EMBL" id="MPC98779.1"/>
    </source>
</evidence>
<organism evidence="2 3">
    <name type="scientific">Portunus trituberculatus</name>
    <name type="common">Swimming crab</name>
    <name type="synonym">Neptunus trituberculatus</name>
    <dbReference type="NCBI Taxonomy" id="210409"/>
    <lineage>
        <taxon>Eukaryota</taxon>
        <taxon>Metazoa</taxon>
        <taxon>Ecdysozoa</taxon>
        <taxon>Arthropoda</taxon>
        <taxon>Crustacea</taxon>
        <taxon>Multicrustacea</taxon>
        <taxon>Malacostraca</taxon>
        <taxon>Eumalacostraca</taxon>
        <taxon>Eucarida</taxon>
        <taxon>Decapoda</taxon>
        <taxon>Pleocyemata</taxon>
        <taxon>Brachyura</taxon>
        <taxon>Eubrachyura</taxon>
        <taxon>Portunoidea</taxon>
        <taxon>Portunidae</taxon>
        <taxon>Portuninae</taxon>
        <taxon>Portunus</taxon>
    </lineage>
</organism>
<feature type="region of interest" description="Disordered" evidence="1">
    <location>
        <begin position="1"/>
        <end position="23"/>
    </location>
</feature>
<reference evidence="2 3" key="1">
    <citation type="submission" date="2019-05" db="EMBL/GenBank/DDBJ databases">
        <title>Another draft genome of Portunus trituberculatus and its Hox gene families provides insights of decapod evolution.</title>
        <authorList>
            <person name="Jeong J.-H."/>
            <person name="Song I."/>
            <person name="Kim S."/>
            <person name="Choi T."/>
            <person name="Kim D."/>
            <person name="Ryu S."/>
            <person name="Kim W."/>
        </authorList>
    </citation>
    <scope>NUCLEOTIDE SEQUENCE [LARGE SCALE GENOMIC DNA]</scope>
    <source>
        <tissue evidence="2">Muscle</tissue>
    </source>
</reference>
<dbReference type="Proteomes" id="UP000324222">
    <property type="component" value="Unassembled WGS sequence"/>
</dbReference>
<keyword evidence="3" id="KW-1185">Reference proteome</keyword>
<sequence length="90" mass="10142">MPQVDKDHDPMAQYKRPTIADREDEYRARRIMQVISPERLDPFADGRCPPTRPPHPSSRLGASVYHAECVVAFSWLGAMCGQPLTHITAP</sequence>
<accession>A0A5B7JVF4</accession>
<comment type="caution">
    <text evidence="2">The sequence shown here is derived from an EMBL/GenBank/DDBJ whole genome shotgun (WGS) entry which is preliminary data.</text>
</comment>
<dbReference type="AlphaFoldDB" id="A0A5B7JVF4"/>
<dbReference type="OrthoDB" id="438939at2759"/>
<feature type="region of interest" description="Disordered" evidence="1">
    <location>
        <begin position="40"/>
        <end position="59"/>
    </location>
</feature>
<feature type="compositionally biased region" description="Basic and acidic residues" evidence="1">
    <location>
        <begin position="1"/>
        <end position="10"/>
    </location>
</feature>
<name>A0A5B7JVF4_PORTR</name>